<sequence length="126" mass="14220">MIIKKYLGYIPLLFKSGLVLKKGAAVKPFFPHCTNRSIRFAIITISSYIKLLIQIINIKTDSTTCYFWHEGLGSKGSTEIGTCVYKFLEKVAEEHPNSDVIFYSDNCCGQQKNRLCSACIIMLSKI</sequence>
<keyword evidence="2" id="KW-1185">Reference proteome</keyword>
<accession>A0A8J9V699</accession>
<dbReference type="OrthoDB" id="6776127at2759"/>
<proteinExistence type="predicted"/>
<organism evidence="1 2">
    <name type="scientific">Brenthis ino</name>
    <name type="common">lesser marbled fritillary</name>
    <dbReference type="NCBI Taxonomy" id="405034"/>
    <lineage>
        <taxon>Eukaryota</taxon>
        <taxon>Metazoa</taxon>
        <taxon>Ecdysozoa</taxon>
        <taxon>Arthropoda</taxon>
        <taxon>Hexapoda</taxon>
        <taxon>Insecta</taxon>
        <taxon>Pterygota</taxon>
        <taxon>Neoptera</taxon>
        <taxon>Endopterygota</taxon>
        <taxon>Lepidoptera</taxon>
        <taxon>Glossata</taxon>
        <taxon>Ditrysia</taxon>
        <taxon>Papilionoidea</taxon>
        <taxon>Nymphalidae</taxon>
        <taxon>Heliconiinae</taxon>
        <taxon>Argynnini</taxon>
        <taxon>Brenthis</taxon>
    </lineage>
</organism>
<gene>
    <name evidence="1" type="ORF">BINO364_LOCUS15888</name>
</gene>
<evidence type="ECO:0000313" key="2">
    <source>
        <dbReference type="Proteomes" id="UP000838878"/>
    </source>
</evidence>
<name>A0A8J9V699_9NEOP</name>
<dbReference type="Proteomes" id="UP000838878">
    <property type="component" value="Chromosome 9"/>
</dbReference>
<reference evidence="1" key="1">
    <citation type="submission" date="2021-12" db="EMBL/GenBank/DDBJ databases">
        <authorList>
            <person name="Martin H S."/>
        </authorList>
    </citation>
    <scope>NUCLEOTIDE SEQUENCE</scope>
</reference>
<evidence type="ECO:0000313" key="1">
    <source>
        <dbReference type="EMBL" id="CAH0730969.1"/>
    </source>
</evidence>
<dbReference type="EMBL" id="OV170229">
    <property type="protein sequence ID" value="CAH0730969.1"/>
    <property type="molecule type" value="Genomic_DNA"/>
</dbReference>
<dbReference type="AlphaFoldDB" id="A0A8J9V699"/>
<feature type="non-terminal residue" evidence="1">
    <location>
        <position position="126"/>
    </location>
</feature>
<protein>
    <submittedName>
        <fullName evidence="1">Uncharacterized protein</fullName>
    </submittedName>
</protein>